<evidence type="ECO:0000313" key="5">
    <source>
        <dbReference type="EMBL" id="QDL94706.1"/>
    </source>
</evidence>
<dbReference type="Proteomes" id="UP000305888">
    <property type="component" value="Plasmid pD4M1D"/>
</dbReference>
<name>A0A5B8G0R3_9RHOB</name>
<comment type="cofactor">
    <cofactor evidence="1">
        <name>Zn(2+)</name>
        <dbReference type="ChEBI" id="CHEBI:29105"/>
    </cofactor>
    <text evidence="1">Binds 1 zinc ion per subunit.</text>
</comment>
<dbReference type="Pfam" id="PF09940">
    <property type="entry name" value="DUF2172"/>
    <property type="match status" value="1"/>
</dbReference>
<dbReference type="Gene3D" id="3.40.630.10">
    <property type="entry name" value="Zn peptidases"/>
    <property type="match status" value="1"/>
</dbReference>
<accession>A0A5B8G0R3</accession>
<keyword evidence="1" id="KW-0479">Metal-binding</keyword>
<sequence>MLDRETAREAAGDTGGAAGRFDLHGFCRTLYPIARSITGPGVRETLGHVARHVPLEIHEVASGTPVLDWHVPEEWSIRAATIRSLSGEVLVDFAAHSLHVMGYSVPVSGVFSRAALAAHVHTLPERPGIIPYRTGYYARDWGFCMAHETWERMRDAEYRVEIDSTLAPGSLTWGEAFFPGEEAGEVLVSAHVCHPSLANDNLSGIAVATALGIAARAAQERGERRRLGLRLLFVPATIGTIAWLAQNEARLGAIRAGLVLTCLGDAGPFHYKRSRQGTALVDRAVAHVLGGGEAAHALLPFTPDGYDERQYCSPGFDLPVGCLMRGVHGRFPEYHTSEDNCDFITQGALEQSLATTQAVIDVIDGDVTFLRTDGRGEPQLGRRGLYRAISGQTTSAAASQMDLMWFLNLADGAHSLLEMAERAGVPFARLQAAARLAQAAGLVGRVAVSDAIIADTPLGAKDFPHA</sequence>
<dbReference type="OrthoDB" id="9765654at2"/>
<feature type="domain" description="DUF2172" evidence="2">
    <location>
        <begin position="74"/>
        <end position="165"/>
    </location>
</feature>
<dbReference type="Gene3D" id="3.50.30.90">
    <property type="match status" value="1"/>
</dbReference>
<dbReference type="EMBL" id="CP040822">
    <property type="protein sequence ID" value="QDL94706.1"/>
    <property type="molecule type" value="Genomic_DNA"/>
</dbReference>
<evidence type="ECO:0000259" key="2">
    <source>
        <dbReference type="Pfam" id="PF09940"/>
    </source>
</evidence>
<dbReference type="InterPro" id="IPR032610">
    <property type="entry name" value="DUF2172"/>
</dbReference>
<evidence type="ECO:0000256" key="1">
    <source>
        <dbReference type="PIRSR" id="PIRSR015244-50"/>
    </source>
</evidence>
<dbReference type="InterPro" id="IPR036388">
    <property type="entry name" value="WH-like_DNA-bd_sf"/>
</dbReference>
<dbReference type="SUPFAM" id="SSF53187">
    <property type="entry name" value="Zn-dependent exopeptidases"/>
    <property type="match status" value="1"/>
</dbReference>
<keyword evidence="6" id="KW-1185">Reference proteome</keyword>
<feature type="domain" description="UCP01524 winged helix-turn-helix" evidence="3">
    <location>
        <begin position="369"/>
        <end position="443"/>
    </location>
</feature>
<evidence type="ECO:0000313" key="6">
    <source>
        <dbReference type="Proteomes" id="UP000305888"/>
    </source>
</evidence>
<dbReference type="GO" id="GO:0046872">
    <property type="term" value="F:metal ion binding"/>
    <property type="evidence" value="ECO:0007669"/>
    <property type="project" value="UniProtKB-KW"/>
</dbReference>
<feature type="binding site" evidence="1">
    <location>
        <position position="335"/>
    </location>
    <ligand>
        <name>Zn(2+)</name>
        <dbReference type="ChEBI" id="CHEBI:29105"/>
    </ligand>
</feature>
<dbReference type="Pfam" id="PF16221">
    <property type="entry name" value="HTH_47"/>
    <property type="match status" value="1"/>
</dbReference>
<evidence type="ECO:0000259" key="4">
    <source>
        <dbReference type="Pfam" id="PF16254"/>
    </source>
</evidence>
<geneLocation type="plasmid" evidence="6">
    <name>pd4m1d</name>
</geneLocation>
<feature type="binding site" evidence="1">
    <location>
        <position position="194"/>
    </location>
    <ligand>
        <name>Zn(2+)</name>
        <dbReference type="ChEBI" id="CHEBI:29105"/>
    </ligand>
</feature>
<reference evidence="5 6" key="1">
    <citation type="submission" date="2019-06" db="EMBL/GenBank/DDBJ databases">
        <title>Genome sequence of Rhodobacteraceae bacterium D4M1.</title>
        <authorList>
            <person name="Cao J."/>
        </authorList>
    </citation>
    <scope>NUCLEOTIDE SEQUENCE [LARGE SCALE GENOMIC DNA]</scope>
    <source>
        <strain evidence="5 6">D4M1</strain>
        <plasmid evidence="6">pd4m1d</plasmid>
    </source>
</reference>
<proteinExistence type="predicted"/>
<protein>
    <submittedName>
        <fullName evidence="5">DUF4910 domain-containing protein</fullName>
    </submittedName>
</protein>
<dbReference type="Gene3D" id="1.10.10.10">
    <property type="entry name" value="Winged helix-like DNA-binding domain superfamily/Winged helix DNA-binding domain"/>
    <property type="match status" value="1"/>
</dbReference>
<dbReference type="InterPro" id="IPR012353">
    <property type="entry name" value="UCP015244"/>
</dbReference>
<evidence type="ECO:0000259" key="3">
    <source>
        <dbReference type="Pfam" id="PF16221"/>
    </source>
</evidence>
<dbReference type="Pfam" id="PF16254">
    <property type="entry name" value="DUF4910"/>
    <property type="match status" value="1"/>
</dbReference>
<dbReference type="InterPro" id="IPR032589">
    <property type="entry name" value="DUF4910"/>
</dbReference>
<keyword evidence="5" id="KW-0614">Plasmid</keyword>
<organism evidence="5 6">
    <name type="scientific">Paroceanicella profunda</name>
    <dbReference type="NCBI Taxonomy" id="2579971"/>
    <lineage>
        <taxon>Bacteria</taxon>
        <taxon>Pseudomonadati</taxon>
        <taxon>Pseudomonadota</taxon>
        <taxon>Alphaproteobacteria</taxon>
        <taxon>Rhodobacterales</taxon>
        <taxon>Paracoccaceae</taxon>
        <taxon>Paroceanicella</taxon>
    </lineage>
</organism>
<dbReference type="KEGG" id="ppru:FDP22_22795"/>
<feature type="domain" description="DUF4910" evidence="4">
    <location>
        <begin position="25"/>
        <end position="365"/>
    </location>
</feature>
<dbReference type="RefSeq" id="WP_138579290.1">
    <property type="nucleotide sequence ID" value="NZ_CP040822.1"/>
</dbReference>
<feature type="binding site" evidence="1">
    <location>
        <position position="200"/>
    </location>
    <ligand>
        <name>Zn(2+)</name>
        <dbReference type="ChEBI" id="CHEBI:29105"/>
    </ligand>
</feature>
<dbReference type="PIRSF" id="PIRSF015244">
    <property type="entry name" value="UCP015244"/>
    <property type="match status" value="1"/>
</dbReference>
<dbReference type="AlphaFoldDB" id="A0A5B8G0R3"/>
<dbReference type="InterPro" id="IPR032622">
    <property type="entry name" value="UCP01524_HTH"/>
</dbReference>
<keyword evidence="1" id="KW-0862">Zinc</keyword>
<gene>
    <name evidence="5" type="ORF">FDP22_22795</name>
</gene>